<evidence type="ECO:0000259" key="1">
    <source>
        <dbReference type="Pfam" id="PF18557"/>
    </source>
</evidence>
<dbReference type="Pfam" id="PF18557">
    <property type="entry name" value="NepR"/>
    <property type="match status" value="1"/>
</dbReference>
<accession>A0A3A8AD39</accession>
<keyword evidence="3" id="KW-1185">Reference proteome</keyword>
<proteinExistence type="predicted"/>
<name>A0A3A8AD39_9HYPH</name>
<dbReference type="InterPro" id="IPR041649">
    <property type="entry name" value="NepR"/>
</dbReference>
<gene>
    <name evidence="2" type="ORF">DEM25_009835</name>
</gene>
<feature type="domain" description="Anti-sigma factor NepR" evidence="1">
    <location>
        <begin position="22"/>
        <end position="55"/>
    </location>
</feature>
<evidence type="ECO:0000313" key="2">
    <source>
        <dbReference type="EMBL" id="RKF06929.1"/>
    </source>
</evidence>
<organism evidence="2 3">
    <name type="scientific">Oceaniradius stylonematis</name>
    <dbReference type="NCBI Taxonomy" id="2184161"/>
    <lineage>
        <taxon>Bacteria</taxon>
        <taxon>Pseudomonadati</taxon>
        <taxon>Pseudomonadota</taxon>
        <taxon>Alphaproteobacteria</taxon>
        <taxon>Hyphomicrobiales</taxon>
        <taxon>Ahrensiaceae</taxon>
        <taxon>Oceaniradius</taxon>
    </lineage>
</organism>
<sequence length="62" mass="6932">MGLAMDTSKDGKARPLNEMAVRQIGKKLRESFDEVVKEPVPDRFAALLDELEKSEGQQGQDQ</sequence>
<comment type="caution">
    <text evidence="2">The sequence shown here is derived from an EMBL/GenBank/DDBJ whole genome shotgun (WGS) entry which is preliminary data.</text>
</comment>
<reference evidence="2 3" key="1">
    <citation type="journal article" date="2018" name="Int. J. Syst. Bacteriol.">
        <title>Oceaniradius stylonemae gen. nov., sp. nov., isolated from a red alga, Stylonema cornu-cervi.</title>
        <authorList>
            <person name="Jeong S."/>
        </authorList>
    </citation>
    <scope>NUCLEOTIDE SEQUENCE [LARGE SCALE GENOMIC DNA]</scope>
    <source>
        <strain evidence="2 3">StC1</strain>
    </source>
</reference>
<dbReference type="RefSeq" id="WP_109766519.1">
    <property type="nucleotide sequence ID" value="NZ_CP159474.1"/>
</dbReference>
<dbReference type="EMBL" id="QFWV02000005">
    <property type="protein sequence ID" value="RKF06929.1"/>
    <property type="molecule type" value="Genomic_DNA"/>
</dbReference>
<dbReference type="Proteomes" id="UP000246132">
    <property type="component" value="Unassembled WGS sequence"/>
</dbReference>
<dbReference type="AlphaFoldDB" id="A0A3A8AD39"/>
<evidence type="ECO:0000313" key="3">
    <source>
        <dbReference type="Proteomes" id="UP000246132"/>
    </source>
</evidence>
<protein>
    <recommendedName>
        <fullName evidence="1">Anti-sigma factor NepR domain-containing protein</fullName>
    </recommendedName>
</protein>
<dbReference type="OrthoDB" id="8454456at2"/>